<organism evidence="2 3">
    <name type="scientific">Dreissena polymorpha</name>
    <name type="common">Zebra mussel</name>
    <name type="synonym">Mytilus polymorpha</name>
    <dbReference type="NCBI Taxonomy" id="45954"/>
    <lineage>
        <taxon>Eukaryota</taxon>
        <taxon>Metazoa</taxon>
        <taxon>Spiralia</taxon>
        <taxon>Lophotrochozoa</taxon>
        <taxon>Mollusca</taxon>
        <taxon>Bivalvia</taxon>
        <taxon>Autobranchia</taxon>
        <taxon>Heteroconchia</taxon>
        <taxon>Euheterodonta</taxon>
        <taxon>Imparidentia</taxon>
        <taxon>Neoheterodontei</taxon>
        <taxon>Myida</taxon>
        <taxon>Dreissenoidea</taxon>
        <taxon>Dreissenidae</taxon>
        <taxon>Dreissena</taxon>
    </lineage>
</organism>
<name>A0A9D4RHD8_DREPO</name>
<gene>
    <name evidence="2" type="ORF">DPMN_031787</name>
</gene>
<comment type="caution">
    <text evidence="2">The sequence shown here is derived from an EMBL/GenBank/DDBJ whole genome shotgun (WGS) entry which is preliminary data.</text>
</comment>
<keyword evidence="3" id="KW-1185">Reference proteome</keyword>
<sequence>MTEDKTFNAVRQYIAESTTSPSTAGKATTTGSPVAGPSRAIQTSDDDSMSVDEDVTDDEKCCVCKKYNSTSKDGSLLQFTHGRNVMYANTGHTLNTAHQSE</sequence>
<proteinExistence type="predicted"/>
<reference evidence="2" key="1">
    <citation type="journal article" date="2019" name="bioRxiv">
        <title>The Genome of the Zebra Mussel, Dreissena polymorpha: A Resource for Invasive Species Research.</title>
        <authorList>
            <person name="McCartney M.A."/>
            <person name="Auch B."/>
            <person name="Kono T."/>
            <person name="Mallez S."/>
            <person name="Zhang Y."/>
            <person name="Obille A."/>
            <person name="Becker A."/>
            <person name="Abrahante J.E."/>
            <person name="Garbe J."/>
            <person name="Badalamenti J.P."/>
            <person name="Herman A."/>
            <person name="Mangelson H."/>
            <person name="Liachko I."/>
            <person name="Sullivan S."/>
            <person name="Sone E.D."/>
            <person name="Koren S."/>
            <person name="Silverstein K.A.T."/>
            <person name="Beckman K.B."/>
            <person name="Gohl D.M."/>
        </authorList>
    </citation>
    <scope>NUCLEOTIDE SEQUENCE</scope>
    <source>
        <strain evidence="2">Duluth1</strain>
        <tissue evidence="2">Whole animal</tissue>
    </source>
</reference>
<feature type="compositionally biased region" description="Polar residues" evidence="1">
    <location>
        <begin position="15"/>
        <end position="32"/>
    </location>
</feature>
<dbReference type="AlphaFoldDB" id="A0A9D4RHD8"/>
<evidence type="ECO:0000313" key="3">
    <source>
        <dbReference type="Proteomes" id="UP000828390"/>
    </source>
</evidence>
<protein>
    <submittedName>
        <fullName evidence="2">Uncharacterized protein</fullName>
    </submittedName>
</protein>
<evidence type="ECO:0000256" key="1">
    <source>
        <dbReference type="SAM" id="MobiDB-lite"/>
    </source>
</evidence>
<dbReference type="Proteomes" id="UP000828390">
    <property type="component" value="Unassembled WGS sequence"/>
</dbReference>
<accession>A0A9D4RHD8</accession>
<feature type="region of interest" description="Disordered" evidence="1">
    <location>
        <begin position="15"/>
        <end position="53"/>
    </location>
</feature>
<evidence type="ECO:0000313" key="2">
    <source>
        <dbReference type="EMBL" id="KAH3868636.1"/>
    </source>
</evidence>
<reference evidence="2" key="2">
    <citation type="submission" date="2020-11" db="EMBL/GenBank/DDBJ databases">
        <authorList>
            <person name="McCartney M.A."/>
            <person name="Auch B."/>
            <person name="Kono T."/>
            <person name="Mallez S."/>
            <person name="Becker A."/>
            <person name="Gohl D.M."/>
            <person name="Silverstein K.A.T."/>
            <person name="Koren S."/>
            <person name="Bechman K.B."/>
            <person name="Herman A."/>
            <person name="Abrahante J.E."/>
            <person name="Garbe J."/>
        </authorList>
    </citation>
    <scope>NUCLEOTIDE SEQUENCE</scope>
    <source>
        <strain evidence="2">Duluth1</strain>
        <tissue evidence="2">Whole animal</tissue>
    </source>
</reference>
<dbReference type="EMBL" id="JAIWYP010000002">
    <property type="protein sequence ID" value="KAH3868636.1"/>
    <property type="molecule type" value="Genomic_DNA"/>
</dbReference>
<feature type="compositionally biased region" description="Acidic residues" evidence="1">
    <location>
        <begin position="44"/>
        <end position="53"/>
    </location>
</feature>